<feature type="compositionally biased region" description="Basic residues" evidence="2">
    <location>
        <begin position="1"/>
        <end position="12"/>
    </location>
</feature>
<dbReference type="PROSITE" id="PS50975">
    <property type="entry name" value="ATP_GRASP"/>
    <property type="match status" value="1"/>
</dbReference>
<organism evidence="5 6">
    <name type="scientific">Paenibacillus chitinolyticus</name>
    <dbReference type="NCBI Taxonomy" id="79263"/>
    <lineage>
        <taxon>Bacteria</taxon>
        <taxon>Bacillati</taxon>
        <taxon>Bacillota</taxon>
        <taxon>Bacilli</taxon>
        <taxon>Bacillales</taxon>
        <taxon>Paenibacillaceae</taxon>
        <taxon>Paenibacillus</taxon>
    </lineage>
</organism>
<keyword evidence="1" id="KW-0547">Nucleotide-binding</keyword>
<dbReference type="GO" id="GO:0005524">
    <property type="term" value="F:ATP binding"/>
    <property type="evidence" value="ECO:0007669"/>
    <property type="project" value="UniProtKB-UniRule"/>
</dbReference>
<evidence type="ECO:0000256" key="2">
    <source>
        <dbReference type="SAM" id="MobiDB-lite"/>
    </source>
</evidence>
<dbReference type="OrthoDB" id="7869153at2"/>
<evidence type="ECO:0000313" key="6">
    <source>
        <dbReference type="Proteomes" id="UP000288943"/>
    </source>
</evidence>
<evidence type="ECO:0000313" key="7">
    <source>
        <dbReference type="Proteomes" id="UP001527202"/>
    </source>
</evidence>
<feature type="domain" description="ATP-grasp" evidence="3">
    <location>
        <begin position="241"/>
        <end position="441"/>
    </location>
</feature>
<dbReference type="EMBL" id="JAMDMJ010000008">
    <property type="protein sequence ID" value="MCY9595724.1"/>
    <property type="molecule type" value="Genomic_DNA"/>
</dbReference>
<dbReference type="AlphaFoldDB" id="A0A410WSV6"/>
<dbReference type="Proteomes" id="UP000288943">
    <property type="component" value="Chromosome"/>
</dbReference>
<dbReference type="KEGG" id="pchi:PC41400_07295"/>
<keyword evidence="7" id="KW-1185">Reference proteome</keyword>
<protein>
    <submittedName>
        <fullName evidence="4">YheC/YheD family protein</fullName>
    </submittedName>
</protein>
<evidence type="ECO:0000313" key="4">
    <source>
        <dbReference type="EMBL" id="MCY9595724.1"/>
    </source>
</evidence>
<reference evidence="5 6" key="1">
    <citation type="submission" date="2018-01" db="EMBL/GenBank/DDBJ databases">
        <title>The whole genome sequencing and assembly of Paenibacillus chitinolyticus KCCM 41400 strain.</title>
        <authorList>
            <person name="Kim J.-Y."/>
            <person name="Park M.-K."/>
            <person name="Lee Y.-J."/>
            <person name="Yi H."/>
            <person name="Bahn Y.-S."/>
            <person name="Kim J.F."/>
            <person name="Lee D.-W."/>
        </authorList>
    </citation>
    <scope>NUCLEOTIDE SEQUENCE [LARGE SCALE GENOMIC DNA]</scope>
    <source>
        <strain evidence="5 6">KCCM 41400</strain>
    </source>
</reference>
<evidence type="ECO:0000313" key="5">
    <source>
        <dbReference type="EMBL" id="QAV17479.1"/>
    </source>
</evidence>
<dbReference type="InterPro" id="IPR011761">
    <property type="entry name" value="ATP-grasp"/>
</dbReference>
<dbReference type="Pfam" id="PF14398">
    <property type="entry name" value="ATPgrasp_YheCD"/>
    <property type="match status" value="1"/>
</dbReference>
<dbReference type="InterPro" id="IPR026838">
    <property type="entry name" value="YheC/D"/>
</dbReference>
<dbReference type="RefSeq" id="WP_042229318.1">
    <property type="nucleotide sequence ID" value="NZ_CP026520.1"/>
</dbReference>
<reference evidence="4 7" key="2">
    <citation type="submission" date="2022-05" db="EMBL/GenBank/DDBJ databases">
        <title>Genome Sequencing of Bee-Associated Microbes.</title>
        <authorList>
            <person name="Dunlap C."/>
        </authorList>
    </citation>
    <scope>NUCLEOTIDE SEQUENCE [LARGE SCALE GENOMIC DNA]</scope>
    <source>
        <strain evidence="4 7">NRRL B-23120</strain>
    </source>
</reference>
<dbReference type="EMBL" id="CP026520">
    <property type="protein sequence ID" value="QAV17479.1"/>
    <property type="molecule type" value="Genomic_DNA"/>
</dbReference>
<evidence type="ECO:0000259" key="3">
    <source>
        <dbReference type="PROSITE" id="PS50975"/>
    </source>
</evidence>
<dbReference type="Proteomes" id="UP001527202">
    <property type="component" value="Unassembled WGS sequence"/>
</dbReference>
<dbReference type="Gene3D" id="3.30.470.20">
    <property type="entry name" value="ATP-grasp fold, B domain"/>
    <property type="match status" value="1"/>
</dbReference>
<name>A0A410WSV6_9BACL</name>
<accession>A0A410WSV6</accession>
<keyword evidence="1" id="KW-0067">ATP-binding</keyword>
<evidence type="ECO:0000256" key="1">
    <source>
        <dbReference type="PROSITE-ProRule" id="PRU00409"/>
    </source>
</evidence>
<gene>
    <name evidence="4" type="ORF">M5X16_08060</name>
    <name evidence="5" type="ORF">PC41400_07295</name>
</gene>
<feature type="region of interest" description="Disordered" evidence="2">
    <location>
        <begin position="1"/>
        <end position="45"/>
    </location>
</feature>
<dbReference type="GO" id="GO:0046872">
    <property type="term" value="F:metal ion binding"/>
    <property type="evidence" value="ECO:0007669"/>
    <property type="project" value="InterPro"/>
</dbReference>
<dbReference type="SUPFAM" id="SSF56059">
    <property type="entry name" value="Glutathione synthetase ATP-binding domain-like"/>
    <property type="match status" value="1"/>
</dbReference>
<sequence length="449" mass="48967">MAKQVPSRKRRQASPLPAGLLRVDPRSSGSKTPPPGGSTGPEEATLPILDAAENPQRRSAETGRIDGLTEEELLEAQIHANAGRSNPLIGVLVKTLQPSSPNLFGGITTFCKELDEASKEQGARVFFFSVDGIKPGSPQITGWHYTSGDWKKGTFPMPSVIYNRLTSRILENRPKVQQFFRDAKASYGAKVFNEKYLNKTEVFQALKDDAACKSFLPESYLFKNYAMLQSMCKKYDTVFLKPVLGSLGKGILRVSVLEGGAYSCEIPTLNGTSRKVYPSLLQLFNAQAGKLKTSRYQIQQGLQLVQVGGRPVDFRALVQKDQQGEWAITSVVARIAGANHFVSNLARGGSLSTVKEALAQTSLSAADHKKISTQIRKAALAVAEGIQTHIPALFGELGVDLAVDTGGRVWLLEINSKPSKNDNTPLDGGNKIRPSVRRVIRYSKYLANH</sequence>
<proteinExistence type="predicted"/>
<dbReference type="GeneID" id="95374624"/>